<organism evidence="1 2">
    <name type="scientific">Aphis glycines</name>
    <name type="common">Soybean aphid</name>
    <dbReference type="NCBI Taxonomy" id="307491"/>
    <lineage>
        <taxon>Eukaryota</taxon>
        <taxon>Metazoa</taxon>
        <taxon>Ecdysozoa</taxon>
        <taxon>Arthropoda</taxon>
        <taxon>Hexapoda</taxon>
        <taxon>Insecta</taxon>
        <taxon>Pterygota</taxon>
        <taxon>Neoptera</taxon>
        <taxon>Paraneoptera</taxon>
        <taxon>Hemiptera</taxon>
        <taxon>Sternorrhyncha</taxon>
        <taxon>Aphidomorpha</taxon>
        <taxon>Aphidoidea</taxon>
        <taxon>Aphididae</taxon>
        <taxon>Aphidini</taxon>
        <taxon>Aphis</taxon>
        <taxon>Aphis</taxon>
    </lineage>
</organism>
<dbReference type="Proteomes" id="UP000475862">
    <property type="component" value="Unassembled WGS sequence"/>
</dbReference>
<dbReference type="EMBL" id="VYZN01000075">
    <property type="protein sequence ID" value="KAE9523837.1"/>
    <property type="molecule type" value="Genomic_DNA"/>
</dbReference>
<dbReference type="AlphaFoldDB" id="A0A6G0T1Q6"/>
<name>A0A6G0T1Q6_APHGL</name>
<comment type="caution">
    <text evidence="1">The sequence shown here is derived from an EMBL/GenBank/DDBJ whole genome shotgun (WGS) entry which is preliminary data.</text>
</comment>
<evidence type="ECO:0000313" key="2">
    <source>
        <dbReference type="Proteomes" id="UP000475862"/>
    </source>
</evidence>
<evidence type="ECO:0000313" key="1">
    <source>
        <dbReference type="EMBL" id="KAE9523837.1"/>
    </source>
</evidence>
<proteinExistence type="predicted"/>
<gene>
    <name evidence="1" type="ORF">AGLY_015725</name>
</gene>
<sequence>MAKERKNFRDVHYSDCVLCNVFIVASSAINSERSDECIDFTIMCVCFFVSVYSITSRNNASISNFRSGFRWKSEYPWVIHAAPNVQQSCTHLTDFCVLKKSLIDACWLNNISLVISIMSESFAAVFSNVSGIRLHVEIAISTKKGVVRRSLSKRGVKRDGVGNNGRTHLAIFKVFQNSCRSIVGLTQGPKSDIFVLQNYCMNNEQNVTGCKNIRHVHMY</sequence>
<keyword evidence="2" id="KW-1185">Reference proteome</keyword>
<protein>
    <submittedName>
        <fullName evidence="1">Uncharacterized protein</fullName>
    </submittedName>
</protein>
<reference evidence="1 2" key="1">
    <citation type="submission" date="2019-08" db="EMBL/GenBank/DDBJ databases">
        <title>The genome of the soybean aphid Biotype 1, its phylome, world population structure and adaptation to the North American continent.</title>
        <authorList>
            <person name="Giordano R."/>
            <person name="Donthu R.K."/>
            <person name="Hernandez A.G."/>
            <person name="Wright C.L."/>
            <person name="Zimin A.V."/>
        </authorList>
    </citation>
    <scope>NUCLEOTIDE SEQUENCE [LARGE SCALE GENOMIC DNA]</scope>
    <source>
        <tissue evidence="1">Whole aphids</tissue>
    </source>
</reference>
<accession>A0A6G0T1Q6</accession>